<evidence type="ECO:0000256" key="2">
    <source>
        <dbReference type="ARBA" id="ARBA00023027"/>
    </source>
</evidence>
<dbReference type="Pfam" id="PF02826">
    <property type="entry name" value="2-Hacid_dh_C"/>
    <property type="match status" value="1"/>
</dbReference>
<evidence type="ECO:0000256" key="3">
    <source>
        <dbReference type="RuleBase" id="RU003719"/>
    </source>
</evidence>
<organism evidence="6 7">
    <name type="scientific">Aquimarina brevivitae</name>
    <dbReference type="NCBI Taxonomy" id="323412"/>
    <lineage>
        <taxon>Bacteria</taxon>
        <taxon>Pseudomonadati</taxon>
        <taxon>Bacteroidota</taxon>
        <taxon>Flavobacteriia</taxon>
        <taxon>Flavobacteriales</taxon>
        <taxon>Flavobacteriaceae</taxon>
        <taxon>Aquimarina</taxon>
    </lineage>
</organism>
<keyword evidence="7" id="KW-1185">Reference proteome</keyword>
<dbReference type="PANTHER" id="PTHR43026">
    <property type="entry name" value="2-HYDROXYACID DEHYDROGENASE HOMOLOG 1-RELATED"/>
    <property type="match status" value="1"/>
</dbReference>
<dbReference type="GO" id="GO:0008720">
    <property type="term" value="F:D-lactate dehydrogenase (NAD+) activity"/>
    <property type="evidence" value="ECO:0007669"/>
    <property type="project" value="TreeGrafter"/>
</dbReference>
<dbReference type="InterPro" id="IPR006140">
    <property type="entry name" value="D-isomer_DH_NAD-bd"/>
</dbReference>
<dbReference type="EMBL" id="SGXE01000001">
    <property type="protein sequence ID" value="RZS99707.1"/>
    <property type="molecule type" value="Genomic_DNA"/>
</dbReference>
<dbReference type="Pfam" id="PF00389">
    <property type="entry name" value="2-Hacid_dh"/>
    <property type="match status" value="1"/>
</dbReference>
<evidence type="ECO:0000313" key="7">
    <source>
        <dbReference type="Proteomes" id="UP000292262"/>
    </source>
</evidence>
<evidence type="ECO:0000313" key="6">
    <source>
        <dbReference type="EMBL" id="RZS99707.1"/>
    </source>
</evidence>
<dbReference type="InterPro" id="IPR036291">
    <property type="entry name" value="NAD(P)-bd_dom_sf"/>
</dbReference>
<evidence type="ECO:0000259" key="4">
    <source>
        <dbReference type="Pfam" id="PF00389"/>
    </source>
</evidence>
<dbReference type="AlphaFoldDB" id="A0A4Q7PHR0"/>
<dbReference type="RefSeq" id="WP_130285528.1">
    <property type="nucleotide sequence ID" value="NZ_SGXE01000001.1"/>
</dbReference>
<dbReference type="GO" id="GO:0051287">
    <property type="term" value="F:NAD binding"/>
    <property type="evidence" value="ECO:0007669"/>
    <property type="project" value="InterPro"/>
</dbReference>
<keyword evidence="3" id="KW-0560">Oxidoreductase</keyword>
<feature type="domain" description="D-isomer specific 2-hydroxyacid dehydrogenase NAD-binding" evidence="5">
    <location>
        <begin position="109"/>
        <end position="297"/>
    </location>
</feature>
<dbReference type="CDD" id="cd12183">
    <property type="entry name" value="LDH_like_2"/>
    <property type="match status" value="1"/>
</dbReference>
<dbReference type="InterPro" id="IPR058205">
    <property type="entry name" value="D-LDH-like"/>
</dbReference>
<proteinExistence type="inferred from homology"/>
<feature type="domain" description="D-isomer specific 2-hydroxyacid dehydrogenase catalytic" evidence="4">
    <location>
        <begin position="3"/>
        <end position="324"/>
    </location>
</feature>
<dbReference type="PANTHER" id="PTHR43026:SF1">
    <property type="entry name" value="2-HYDROXYACID DEHYDROGENASE HOMOLOG 1-RELATED"/>
    <property type="match status" value="1"/>
</dbReference>
<evidence type="ECO:0000259" key="5">
    <source>
        <dbReference type="Pfam" id="PF02826"/>
    </source>
</evidence>
<accession>A0A4Q7PHR0</accession>
<dbReference type="Proteomes" id="UP000292262">
    <property type="component" value="Unassembled WGS sequence"/>
</dbReference>
<dbReference type="SUPFAM" id="SSF51735">
    <property type="entry name" value="NAD(P)-binding Rossmann-fold domains"/>
    <property type="match status" value="1"/>
</dbReference>
<protein>
    <submittedName>
        <fullName evidence="6">D-lactate dehydrogenase</fullName>
    </submittedName>
</protein>
<dbReference type="OrthoDB" id="9777288at2"/>
<dbReference type="Gene3D" id="3.40.50.720">
    <property type="entry name" value="NAD(P)-binding Rossmann-like Domain"/>
    <property type="match status" value="2"/>
</dbReference>
<sequence length="336" mass="37217">MKVLIFSAKDFEIPFLEKANTNKYAITFLPDRLTSSTADKAIGYDIISIFSADEASAPILEKLSDFGVKLITLRSKGYDNVNLKKAAQLGIQVTNVPDYSANSVAEHAIALMLGVNRKLKLACNQLNTNNFSLANLVGFDVVNKKCGVIGTGKIGKIIAQILEGFGAELFGYDLYPDYDWAEQVAITYTNVSYIYKHCDLIFLATPLTTATHYMINADTLQQFKKDAVLINIARGAVVRTEAILKALEKGKLGAYATDVYEHESGVFFYDLSGQKIDDPLLDTLLTHPKVLLTPHQAFATKEALQEIAEVTFKTIDCWEKGLPLWNQLTKQKELES</sequence>
<comment type="caution">
    <text evidence="6">The sequence shown here is derived from an EMBL/GenBank/DDBJ whole genome shotgun (WGS) entry which is preliminary data.</text>
</comment>
<dbReference type="InterPro" id="IPR006139">
    <property type="entry name" value="D-isomer_2_OHA_DH_cat_dom"/>
</dbReference>
<gene>
    <name evidence="6" type="ORF">EV197_0930</name>
</gene>
<name>A0A4Q7PHR0_9FLAO</name>
<keyword evidence="2" id="KW-0520">NAD</keyword>
<dbReference type="SUPFAM" id="SSF52283">
    <property type="entry name" value="Formate/glycerate dehydrogenase catalytic domain-like"/>
    <property type="match status" value="1"/>
</dbReference>
<evidence type="ECO:0000256" key="1">
    <source>
        <dbReference type="ARBA" id="ARBA00005854"/>
    </source>
</evidence>
<reference evidence="6 7" key="1">
    <citation type="submission" date="2019-02" db="EMBL/GenBank/DDBJ databases">
        <title>Genomic Encyclopedia of Type Strains, Phase IV (KMG-IV): sequencing the most valuable type-strain genomes for metagenomic binning, comparative biology and taxonomic classification.</title>
        <authorList>
            <person name="Goeker M."/>
        </authorList>
    </citation>
    <scope>NUCLEOTIDE SEQUENCE [LARGE SCALE GENOMIC DNA]</scope>
    <source>
        <strain evidence="6 7">DSM 17196</strain>
    </source>
</reference>
<comment type="similarity">
    <text evidence="1 3">Belongs to the D-isomer specific 2-hydroxyacid dehydrogenase family.</text>
</comment>